<keyword evidence="2" id="KW-1185">Reference proteome</keyword>
<organism evidence="1 2">
    <name type="scientific">Saccharothrix xinjiangensis</name>
    <dbReference type="NCBI Taxonomy" id="204798"/>
    <lineage>
        <taxon>Bacteria</taxon>
        <taxon>Bacillati</taxon>
        <taxon>Actinomycetota</taxon>
        <taxon>Actinomycetes</taxon>
        <taxon>Pseudonocardiales</taxon>
        <taxon>Pseudonocardiaceae</taxon>
        <taxon>Saccharothrix</taxon>
    </lineage>
</organism>
<dbReference type="RefSeq" id="WP_344038910.1">
    <property type="nucleotide sequence ID" value="NZ_BAAAKE010000013.1"/>
</dbReference>
<dbReference type="InterPro" id="IPR045436">
    <property type="entry name" value="DUF6507"/>
</dbReference>
<evidence type="ECO:0000313" key="2">
    <source>
        <dbReference type="Proteomes" id="UP001595833"/>
    </source>
</evidence>
<comment type="caution">
    <text evidence="1">The sequence shown here is derived from an EMBL/GenBank/DDBJ whole genome shotgun (WGS) entry which is preliminary data.</text>
</comment>
<dbReference type="Pfam" id="PF20117">
    <property type="entry name" value="DUF6507"/>
    <property type="match status" value="1"/>
</dbReference>
<evidence type="ECO:0000313" key="1">
    <source>
        <dbReference type="EMBL" id="MFC5058558.1"/>
    </source>
</evidence>
<protein>
    <submittedName>
        <fullName evidence="1">DUF6507 family protein</fullName>
    </submittedName>
</protein>
<gene>
    <name evidence="1" type="ORF">ACFPFM_33010</name>
</gene>
<proteinExistence type="predicted"/>
<name>A0ABV9Y8L4_9PSEU</name>
<accession>A0ABV9Y8L4</accession>
<dbReference type="Proteomes" id="UP001595833">
    <property type="component" value="Unassembled WGS sequence"/>
</dbReference>
<sequence>MPAWDVKPPGVQGVVTRTEGALQDLLAEGAAIQDAATAAETAAASPAVGGAIGGFRDARVVPAVAYSVERGAACATAAVQATEAYVQGQFEMAANAQAAAAAAPDPRATMPGFGGGR</sequence>
<reference evidence="2" key="1">
    <citation type="journal article" date="2019" name="Int. J. Syst. Evol. Microbiol.">
        <title>The Global Catalogue of Microorganisms (GCM) 10K type strain sequencing project: providing services to taxonomists for standard genome sequencing and annotation.</title>
        <authorList>
            <consortium name="The Broad Institute Genomics Platform"/>
            <consortium name="The Broad Institute Genome Sequencing Center for Infectious Disease"/>
            <person name="Wu L."/>
            <person name="Ma J."/>
        </authorList>
    </citation>
    <scope>NUCLEOTIDE SEQUENCE [LARGE SCALE GENOMIC DNA]</scope>
    <source>
        <strain evidence="2">KCTC 12848</strain>
    </source>
</reference>
<dbReference type="EMBL" id="JBHSJB010000033">
    <property type="protein sequence ID" value="MFC5058558.1"/>
    <property type="molecule type" value="Genomic_DNA"/>
</dbReference>